<dbReference type="Proteomes" id="UP000254571">
    <property type="component" value="Unassembled WGS sequence"/>
</dbReference>
<comment type="caution">
    <text evidence="2">The sequence shown here is derived from an EMBL/GenBank/DDBJ whole genome shotgun (WGS) entry which is preliminary data.</text>
</comment>
<evidence type="ECO:0000313" key="2">
    <source>
        <dbReference type="EMBL" id="STW09118.1"/>
    </source>
</evidence>
<keyword evidence="1" id="KW-0732">Signal</keyword>
<feature type="signal peptide" evidence="1">
    <location>
        <begin position="1"/>
        <end position="19"/>
    </location>
</feature>
<reference evidence="2 3" key="1">
    <citation type="submission" date="2018-06" db="EMBL/GenBank/DDBJ databases">
        <authorList>
            <consortium name="Pathogen Informatics"/>
            <person name="Doyle S."/>
        </authorList>
    </citation>
    <scope>NUCLEOTIDE SEQUENCE [LARGE SCALE GENOMIC DNA]</scope>
    <source>
        <strain evidence="2 3">NCTC9149</strain>
    </source>
</reference>
<feature type="chain" id="PRO_5028979359" evidence="1">
    <location>
        <begin position="20"/>
        <end position="129"/>
    </location>
</feature>
<evidence type="ECO:0000313" key="3">
    <source>
        <dbReference type="Proteomes" id="UP000254571"/>
    </source>
</evidence>
<proteinExistence type="predicted"/>
<sequence length="129" mass="14396">MKRFLCMAATLLVSTTVFAAGELEINDSPLTRVLNDHNQARVSSCNDFISLRKAGEIVKDLPGLSDPDYHTAEDALFSCWLKAYTVEHNMIPFNETKPTLGELLTHFPASSAYTVSHEEHENIEQHYAG</sequence>
<dbReference type="EMBL" id="UGMX01000002">
    <property type="protein sequence ID" value="STW09118.1"/>
    <property type="molecule type" value="Genomic_DNA"/>
</dbReference>
<evidence type="ECO:0000256" key="1">
    <source>
        <dbReference type="SAM" id="SignalP"/>
    </source>
</evidence>
<dbReference type="AlphaFoldDB" id="A0A7H4P9K3"/>
<protein>
    <submittedName>
        <fullName evidence="2">Uncharacterized protein</fullName>
    </submittedName>
</protein>
<accession>A0A7H4P9K3</accession>
<name>A0A7H4P9K3_9ENTR</name>
<organism evidence="2 3">
    <name type="scientific">Klebsiella grimontii</name>
    <dbReference type="NCBI Taxonomy" id="2058152"/>
    <lineage>
        <taxon>Bacteria</taxon>
        <taxon>Pseudomonadati</taxon>
        <taxon>Pseudomonadota</taxon>
        <taxon>Gammaproteobacteria</taxon>
        <taxon>Enterobacterales</taxon>
        <taxon>Enterobacteriaceae</taxon>
        <taxon>Klebsiella/Raoultella group</taxon>
        <taxon>Klebsiella</taxon>
    </lineage>
</organism>
<gene>
    <name evidence="2" type="ORF">NCTC9149_05592</name>
</gene>